<dbReference type="CDD" id="cd00834">
    <property type="entry name" value="KAS_I_II"/>
    <property type="match status" value="1"/>
</dbReference>
<dbReference type="InterPro" id="IPR020841">
    <property type="entry name" value="PKS_Beta-ketoAc_synthase_dom"/>
</dbReference>
<comment type="similarity">
    <text evidence="3 9">Belongs to the thiolase-like superfamily. Beta-ketoacyl-ACP synthases family.</text>
</comment>
<dbReference type="Proteomes" id="UP000178953">
    <property type="component" value="Unassembled WGS sequence"/>
</dbReference>
<evidence type="ECO:0000256" key="6">
    <source>
        <dbReference type="ARBA" id="ARBA00022832"/>
    </source>
</evidence>
<dbReference type="GO" id="GO:0004315">
    <property type="term" value="F:3-oxoacyl-[acyl-carrier-protein] synthase activity"/>
    <property type="evidence" value="ECO:0007669"/>
    <property type="project" value="TreeGrafter"/>
</dbReference>
<protein>
    <submittedName>
        <fullName evidence="11">Beta-ketoacyl-[acyl-carrier-protein] synthase II</fullName>
    </submittedName>
</protein>
<comment type="caution">
    <text evidence="11">The sequence shown here is derived from an EMBL/GenBank/DDBJ whole genome shotgun (WGS) entry which is preliminary data.</text>
</comment>
<name>A0A1E8QB31_9MYCO</name>
<keyword evidence="4" id="KW-0444">Lipid biosynthesis</keyword>
<sequence>MAALTTGDGLNDVVVTAVTSTTSLAPDAEQTWKHLLDKRSGIRTLDRPLIHEFHPPVRIGGALTEDFDEHLNRVELRRLSYLQKMATVLGRRLWDQAGAPEVDTSGLMVSIGLALGTAEEIVIQYDIFKARGLRAVSPLSVQMYMPNSPAAAVGLERQAKAGIVCPLMADASGASAIAEAWKHIALGEADMAICGGVDTWIGPVTLTAFHKLGLLSADNEHPAAASRPFDKHRSGAVFGEAGALLVLENADHAQARGATILARLLGAGSTSDGYDDVLPEPSGESAGTAITRAIESAGLGPEDVDAVIASACGTQPGDQAEANALRHALGAHRPAVYAPKAALGHSWGSVGAVDAVLAVQAIRDGVLPPTLNYETPDPDVDLDVVAHEPRRGEYRHALLNSFGFGGYNVSLVFGAA</sequence>
<evidence type="ECO:0000256" key="1">
    <source>
        <dbReference type="ARBA" id="ARBA00004496"/>
    </source>
</evidence>
<dbReference type="GO" id="GO:0030497">
    <property type="term" value="P:fatty acid elongation"/>
    <property type="evidence" value="ECO:0007669"/>
    <property type="project" value="UniProtKB-ARBA"/>
</dbReference>
<comment type="subcellular location">
    <subcellularLocation>
        <location evidence="1">Cytoplasm</location>
    </subcellularLocation>
</comment>
<dbReference type="FunFam" id="3.40.47.10:FF:000029">
    <property type="entry name" value="3-oxoacyl-[acyl-carrier-protein] synthase 1"/>
    <property type="match status" value="1"/>
</dbReference>
<evidence type="ECO:0000256" key="3">
    <source>
        <dbReference type="ARBA" id="ARBA00008467"/>
    </source>
</evidence>
<keyword evidence="12" id="KW-1185">Reference proteome</keyword>
<dbReference type="OrthoDB" id="9808669at2"/>
<dbReference type="EMBL" id="MCHX01000002">
    <property type="protein sequence ID" value="OFJ55555.1"/>
    <property type="molecule type" value="Genomic_DNA"/>
</dbReference>
<evidence type="ECO:0000256" key="9">
    <source>
        <dbReference type="RuleBase" id="RU003694"/>
    </source>
</evidence>
<dbReference type="InterPro" id="IPR014031">
    <property type="entry name" value="Ketoacyl_synth_C"/>
</dbReference>
<dbReference type="Pfam" id="PF02801">
    <property type="entry name" value="Ketoacyl-synt_C"/>
    <property type="match status" value="1"/>
</dbReference>
<evidence type="ECO:0000313" key="11">
    <source>
        <dbReference type="EMBL" id="OFJ55555.1"/>
    </source>
</evidence>
<dbReference type="AlphaFoldDB" id="A0A1E8QB31"/>
<comment type="pathway">
    <text evidence="2">Lipid metabolism; mycolic acid biosynthesis.</text>
</comment>
<dbReference type="PANTHER" id="PTHR11712:SF336">
    <property type="entry name" value="3-OXOACYL-[ACYL-CARRIER-PROTEIN] SYNTHASE, MITOCHONDRIAL"/>
    <property type="match status" value="1"/>
</dbReference>
<dbReference type="InterPro" id="IPR014030">
    <property type="entry name" value="Ketoacyl_synth_N"/>
</dbReference>
<dbReference type="RefSeq" id="WP_070351294.1">
    <property type="nucleotide sequence ID" value="NZ_CP043474.1"/>
</dbReference>
<dbReference type="Pfam" id="PF00109">
    <property type="entry name" value="ketoacyl-synt"/>
    <property type="match status" value="1"/>
</dbReference>
<keyword evidence="7" id="KW-0275">Fatty acid biosynthesis</keyword>
<dbReference type="NCBIfam" id="NF005916">
    <property type="entry name" value="PRK07910.1"/>
    <property type="match status" value="1"/>
</dbReference>
<evidence type="ECO:0000256" key="2">
    <source>
        <dbReference type="ARBA" id="ARBA00004796"/>
    </source>
</evidence>
<dbReference type="InterPro" id="IPR000794">
    <property type="entry name" value="Beta-ketoacyl_synthase"/>
</dbReference>
<keyword evidence="8" id="KW-0012">Acyltransferase</keyword>
<proteinExistence type="inferred from homology"/>
<dbReference type="PANTHER" id="PTHR11712">
    <property type="entry name" value="POLYKETIDE SYNTHASE-RELATED"/>
    <property type="match status" value="1"/>
</dbReference>
<accession>A0A1E8QB31</accession>
<dbReference type="Gene3D" id="3.40.47.10">
    <property type="match status" value="2"/>
</dbReference>
<keyword evidence="7" id="KW-0443">Lipid metabolism</keyword>
<evidence type="ECO:0000313" key="12">
    <source>
        <dbReference type="Proteomes" id="UP000178953"/>
    </source>
</evidence>
<evidence type="ECO:0000256" key="8">
    <source>
        <dbReference type="ARBA" id="ARBA00023315"/>
    </source>
</evidence>
<dbReference type="PROSITE" id="PS52004">
    <property type="entry name" value="KS3_2"/>
    <property type="match status" value="1"/>
</dbReference>
<organism evidence="11 12">
    <name type="scientific">Mycolicibacterium grossiae</name>
    <dbReference type="NCBI Taxonomy" id="1552759"/>
    <lineage>
        <taxon>Bacteria</taxon>
        <taxon>Bacillati</taxon>
        <taxon>Actinomycetota</taxon>
        <taxon>Actinomycetes</taxon>
        <taxon>Mycobacteriales</taxon>
        <taxon>Mycobacteriaceae</taxon>
        <taxon>Mycolicibacterium</taxon>
    </lineage>
</organism>
<keyword evidence="6" id="KW-0276">Fatty acid metabolism</keyword>
<feature type="domain" description="Ketosynthase family 3 (KS3)" evidence="10">
    <location>
        <begin position="10"/>
        <end position="415"/>
    </location>
</feature>
<keyword evidence="5 9" id="KW-0808">Transferase</keyword>
<dbReference type="UniPathway" id="UPA00915"/>
<evidence type="ECO:0000259" key="10">
    <source>
        <dbReference type="PROSITE" id="PS52004"/>
    </source>
</evidence>
<gene>
    <name evidence="11" type="ORF">BEL07_01220</name>
</gene>
<dbReference type="SMART" id="SM00825">
    <property type="entry name" value="PKS_KS"/>
    <property type="match status" value="1"/>
</dbReference>
<dbReference type="GO" id="GO:0005829">
    <property type="term" value="C:cytosol"/>
    <property type="evidence" value="ECO:0007669"/>
    <property type="project" value="TreeGrafter"/>
</dbReference>
<dbReference type="SUPFAM" id="SSF53901">
    <property type="entry name" value="Thiolase-like"/>
    <property type="match status" value="2"/>
</dbReference>
<evidence type="ECO:0000256" key="4">
    <source>
        <dbReference type="ARBA" id="ARBA00022516"/>
    </source>
</evidence>
<dbReference type="FunFam" id="3.40.47.10:FF:000018">
    <property type="entry name" value="3-oxoacyl-[acyl-carrier-protein] synthase 2"/>
    <property type="match status" value="1"/>
</dbReference>
<evidence type="ECO:0000256" key="5">
    <source>
        <dbReference type="ARBA" id="ARBA00022679"/>
    </source>
</evidence>
<reference evidence="11 12" key="1">
    <citation type="submission" date="2016-09" db="EMBL/GenBank/DDBJ databases">
        <title>genome sequence of Mycobacterium sp. 739 SCH.</title>
        <authorList>
            <person name="Greninger A.L."/>
            <person name="Qin X."/>
            <person name="Jerome K."/>
            <person name="Vora S."/>
            <person name="Quinn K."/>
        </authorList>
    </citation>
    <scope>NUCLEOTIDE SEQUENCE [LARGE SCALE GENOMIC DNA]</scope>
    <source>
        <strain evidence="11 12">SCH</strain>
    </source>
</reference>
<dbReference type="InterPro" id="IPR016039">
    <property type="entry name" value="Thiolase-like"/>
</dbReference>
<evidence type="ECO:0000256" key="7">
    <source>
        <dbReference type="ARBA" id="ARBA00023160"/>
    </source>
</evidence>